<dbReference type="AlphaFoldDB" id="A0A024XFX6"/>
<organism evidence="2 3">
    <name type="scientific">Plasmodium falciparum (isolate Camp / Malaysia)</name>
    <dbReference type="NCBI Taxonomy" id="5835"/>
    <lineage>
        <taxon>Eukaryota</taxon>
        <taxon>Sar</taxon>
        <taxon>Alveolata</taxon>
        <taxon>Apicomplexa</taxon>
        <taxon>Aconoidasida</taxon>
        <taxon>Haemosporida</taxon>
        <taxon>Plasmodiidae</taxon>
        <taxon>Plasmodium</taxon>
        <taxon>Plasmodium (Laverania)</taxon>
    </lineage>
</organism>
<evidence type="ECO:0000313" key="3">
    <source>
        <dbReference type="Proteomes" id="UP000030694"/>
    </source>
</evidence>
<sequence>MKPNIFKDKFKYSVVNFTLLNIFSFIEEYIFTFFTCNIKNSHKQYDIYTIIKFRSLSTYYSSGIKKEKKLLFKDKLRNKNEQKKEFIEDTFVIDCSGLKKLLENKSFEKYDMEIRDSMFKGYEKMYSELYDKNMEKKEKENLFKKFLSLLHRIPSKYIDKMLNCLMQDFVSVPIYVSILFIIVLLPGCAATCISMAYSTIFWSYALVPVFALLLYLKKSESF</sequence>
<dbReference type="OMA" id="CISMAYS"/>
<reference evidence="2 3" key="1">
    <citation type="submission" date="2013-02" db="EMBL/GenBank/DDBJ databases">
        <title>The Genome Annotation of Plasmodium falciparum CAMP/Malaysia.</title>
        <authorList>
            <consortium name="The Broad Institute Genome Sequencing Platform"/>
            <consortium name="The Broad Institute Genome Sequencing Center for Infectious Disease"/>
            <person name="Neafsey D."/>
            <person name="Hoffman S."/>
            <person name="Volkman S."/>
            <person name="Rosenthal P."/>
            <person name="Walker B."/>
            <person name="Young S.K."/>
            <person name="Zeng Q."/>
            <person name="Gargeya S."/>
            <person name="Fitzgerald M."/>
            <person name="Haas B."/>
            <person name="Abouelleil A."/>
            <person name="Allen A.W."/>
            <person name="Alvarado L."/>
            <person name="Arachchi H.M."/>
            <person name="Berlin A.M."/>
            <person name="Chapman S.B."/>
            <person name="Gainer-Dewar J."/>
            <person name="Goldberg J."/>
            <person name="Griggs A."/>
            <person name="Gujja S."/>
            <person name="Hansen M."/>
            <person name="Howarth C."/>
            <person name="Imamovic A."/>
            <person name="Ireland A."/>
            <person name="Larimer J."/>
            <person name="McCowan C."/>
            <person name="Murphy C."/>
            <person name="Pearson M."/>
            <person name="Poon T.W."/>
            <person name="Priest M."/>
            <person name="Roberts A."/>
            <person name="Saif S."/>
            <person name="Shea T."/>
            <person name="Sisk P."/>
            <person name="Sykes S."/>
            <person name="Wortman J."/>
            <person name="Nusbaum C."/>
            <person name="Birren B."/>
        </authorList>
    </citation>
    <scope>NUCLEOTIDE SEQUENCE [LARGE SCALE GENOMIC DNA]</scope>
    <source>
        <strain evidence="2 3">CAMP/Malaysia</strain>
    </source>
</reference>
<protein>
    <submittedName>
        <fullName evidence="2">Uncharacterized protein</fullName>
    </submittedName>
</protein>
<feature type="transmembrane region" description="Helical" evidence="1">
    <location>
        <begin position="195"/>
        <end position="216"/>
    </location>
</feature>
<dbReference type="EMBL" id="KI927458">
    <property type="protein sequence ID" value="ETW64116.1"/>
    <property type="molecule type" value="Genomic_DNA"/>
</dbReference>
<keyword evidence="1" id="KW-0812">Transmembrane</keyword>
<evidence type="ECO:0000313" key="2">
    <source>
        <dbReference type="EMBL" id="ETW64116.1"/>
    </source>
</evidence>
<gene>
    <name evidence="2" type="ORF">PFMC_00140</name>
</gene>
<reference evidence="2 3" key="2">
    <citation type="submission" date="2013-02" db="EMBL/GenBank/DDBJ databases">
        <title>The Genome Sequence of Plasmodium falciparum CAMP/Malaysia.</title>
        <authorList>
            <consortium name="The Broad Institute Genome Sequencing Platform"/>
            <consortium name="The Broad Institute Genome Sequencing Center for Infectious Disease"/>
            <person name="Neafsey D."/>
            <person name="Cheeseman I."/>
            <person name="Volkman S."/>
            <person name="Adams J."/>
            <person name="Walker B."/>
            <person name="Young S.K."/>
            <person name="Zeng Q."/>
            <person name="Gargeya S."/>
            <person name="Fitzgerald M."/>
            <person name="Haas B."/>
            <person name="Abouelleil A."/>
            <person name="Alvarado L."/>
            <person name="Arachchi H.M."/>
            <person name="Berlin A.M."/>
            <person name="Chapman S.B."/>
            <person name="Dewar J."/>
            <person name="Goldberg J."/>
            <person name="Griggs A."/>
            <person name="Gujja S."/>
            <person name="Hansen M."/>
            <person name="Howarth C."/>
            <person name="Imamovic A."/>
            <person name="Larimer J."/>
            <person name="McCowan C."/>
            <person name="Murphy C."/>
            <person name="Neiman D."/>
            <person name="Pearson M."/>
            <person name="Priest M."/>
            <person name="Roberts A."/>
            <person name="Saif S."/>
            <person name="Shea T."/>
            <person name="Sisk P."/>
            <person name="Sykes S."/>
            <person name="Wortman J."/>
            <person name="Nusbaum C."/>
            <person name="Birren B."/>
        </authorList>
    </citation>
    <scope>NUCLEOTIDE SEQUENCE [LARGE SCALE GENOMIC DNA]</scope>
    <source>
        <strain evidence="2 3">CAMP/Malaysia</strain>
    </source>
</reference>
<dbReference type="Proteomes" id="UP000030694">
    <property type="component" value="Unassembled WGS sequence"/>
</dbReference>
<evidence type="ECO:0000256" key="1">
    <source>
        <dbReference type="SAM" id="Phobius"/>
    </source>
</evidence>
<accession>A0A024XFX6</accession>
<keyword evidence="1" id="KW-1133">Transmembrane helix</keyword>
<name>A0A024XFX6_PLAFC</name>
<feature type="transmembrane region" description="Helical" evidence="1">
    <location>
        <begin position="169"/>
        <end position="189"/>
    </location>
</feature>
<keyword evidence="1" id="KW-0472">Membrane</keyword>
<proteinExistence type="predicted"/>